<feature type="repeat" description="TPR" evidence="3">
    <location>
        <begin position="860"/>
        <end position="893"/>
    </location>
</feature>
<evidence type="ECO:0000259" key="7">
    <source>
        <dbReference type="PROSITE" id="PS50043"/>
    </source>
</evidence>
<dbReference type="SMART" id="SM00220">
    <property type="entry name" value="S_TKc"/>
    <property type="match status" value="1"/>
</dbReference>
<dbReference type="CDD" id="cd14014">
    <property type="entry name" value="STKc_PknB_like"/>
    <property type="match status" value="1"/>
</dbReference>
<dbReference type="PROSITE" id="PS00107">
    <property type="entry name" value="PROTEIN_KINASE_ATP"/>
    <property type="match status" value="1"/>
</dbReference>
<reference evidence="9" key="2">
    <citation type="submission" date="2023-07" db="EMBL/GenBank/DDBJ databases">
        <title>Genomic analysis of Rhodococcus opacus VOC-14 with glycol ethers degradation activity.</title>
        <authorList>
            <person name="Narkevich D.A."/>
            <person name="Hlushen A.M."/>
            <person name="Akhremchuk A.E."/>
            <person name="Sikolenko M.A."/>
            <person name="Valentovich L.N."/>
        </authorList>
    </citation>
    <scope>NUCLEOTIDE SEQUENCE</scope>
    <source>
        <strain evidence="9">VOC-14</strain>
    </source>
</reference>
<evidence type="ECO:0000313" key="10">
    <source>
        <dbReference type="Proteomes" id="UP001066327"/>
    </source>
</evidence>
<evidence type="ECO:0000256" key="1">
    <source>
        <dbReference type="ARBA" id="ARBA00022741"/>
    </source>
</evidence>
<name>A0AAX3Y628_RHOOP</name>
<dbReference type="PRINTS" id="PR00038">
    <property type="entry name" value="HTHLUXR"/>
</dbReference>
<dbReference type="CDD" id="cd06170">
    <property type="entry name" value="LuxR_C_like"/>
    <property type="match status" value="1"/>
</dbReference>
<dbReference type="Proteomes" id="UP001066327">
    <property type="component" value="Unassembled WGS sequence"/>
</dbReference>
<dbReference type="EMBL" id="CP130953">
    <property type="protein sequence ID" value="WLF44825.1"/>
    <property type="molecule type" value="Genomic_DNA"/>
</dbReference>
<dbReference type="PROSITE" id="PS50005">
    <property type="entry name" value="TPR"/>
    <property type="match status" value="1"/>
</dbReference>
<dbReference type="RefSeq" id="WP_269591636.1">
    <property type="nucleotide sequence ID" value="NZ_CP130953.1"/>
</dbReference>
<feature type="compositionally biased region" description="Basic and acidic residues" evidence="5">
    <location>
        <begin position="302"/>
        <end position="313"/>
    </location>
</feature>
<dbReference type="Proteomes" id="UP001231166">
    <property type="component" value="Chromosome"/>
</dbReference>
<dbReference type="PRINTS" id="PR00364">
    <property type="entry name" value="DISEASERSIST"/>
</dbReference>
<dbReference type="SUPFAM" id="SSF48452">
    <property type="entry name" value="TPR-like"/>
    <property type="match status" value="1"/>
</dbReference>
<dbReference type="SMART" id="SM00028">
    <property type="entry name" value="TPR"/>
    <property type="match status" value="2"/>
</dbReference>
<dbReference type="Pfam" id="PF00196">
    <property type="entry name" value="GerE"/>
    <property type="match status" value="1"/>
</dbReference>
<dbReference type="InterPro" id="IPR011990">
    <property type="entry name" value="TPR-like_helical_dom_sf"/>
</dbReference>
<evidence type="ECO:0000313" key="8">
    <source>
        <dbReference type="EMBL" id="MCZ4586379.1"/>
    </source>
</evidence>
<dbReference type="InterPro" id="IPR017441">
    <property type="entry name" value="Protein_kinase_ATP_BS"/>
</dbReference>
<dbReference type="PANTHER" id="PTHR47691:SF3">
    <property type="entry name" value="HTH-TYPE TRANSCRIPTIONAL REGULATOR RV0890C-RELATED"/>
    <property type="match status" value="1"/>
</dbReference>
<dbReference type="PROSITE" id="PS50043">
    <property type="entry name" value="HTH_LUXR_2"/>
    <property type="match status" value="1"/>
</dbReference>
<feature type="binding site" evidence="4">
    <location>
        <position position="55"/>
    </location>
    <ligand>
        <name>ATP</name>
        <dbReference type="ChEBI" id="CHEBI:30616"/>
    </ligand>
</feature>
<dbReference type="InterPro" id="IPR000792">
    <property type="entry name" value="Tscrpt_reg_LuxR_C"/>
</dbReference>
<keyword evidence="9" id="KW-0808">Transferase</keyword>
<dbReference type="InterPro" id="IPR008271">
    <property type="entry name" value="Ser/Thr_kinase_AS"/>
</dbReference>
<dbReference type="PROSITE" id="PS00108">
    <property type="entry name" value="PROTEIN_KINASE_ST"/>
    <property type="match status" value="1"/>
</dbReference>
<evidence type="ECO:0000256" key="5">
    <source>
        <dbReference type="SAM" id="MobiDB-lite"/>
    </source>
</evidence>
<dbReference type="InterPro" id="IPR016032">
    <property type="entry name" value="Sig_transdc_resp-reg_C-effctor"/>
</dbReference>
<accession>A0AAX3Y628</accession>
<keyword evidence="10" id="KW-1185">Reference proteome</keyword>
<proteinExistence type="predicted"/>
<gene>
    <name evidence="8" type="ORF">O4328_22310</name>
    <name evidence="9" type="ORF">Q5707_23245</name>
</gene>
<dbReference type="AlphaFoldDB" id="A0AAX3Y628"/>
<dbReference type="Pfam" id="PF25872">
    <property type="entry name" value="HTH_77"/>
    <property type="match status" value="1"/>
</dbReference>
<sequence length="1104" mass="120061">MAAGDPLETQRGVAHTVTAELSAAGFEDAHEIGRGGFGVVYRCVQPALDRIVAVKVLAADLDEENRARFFREQRAMGRLTGHPHIVSALHVGATDSGRPYIVMPYHSQDSLDARIRRHGPLPLEEALRLGVKIAGALETAHRLGVLHRDLKPGNILLSDYGEPALTDFGIAHIAGGFETATGTVTGSPAFTAPEVLSGEPPTEASDIYGLGATVFCAITGHAAFERHSGEHVVAHFLRITTQPVPDLREHGVPDDVSEIVDRAMAADPGQRPATAADFGDELRRVQLHHGFPVDEMALSGEPDARRRDPDPARARPRSTATPPPTPSMAPAVRTPVSNLPLELTSFVGRRHDSTEAKQLLSSARLVTLTGIGGVGKTRLALRLAADVRRSFGDGVWLVELGELRDGSLLTDTVAAALGLRDQPARQLDDVVAEFLASRHLLLVLDNCEQVVEAVAASAEMLLRTCPQLRILATSREPLGIGGEAVLRVPPLRVPAPDQEPSLRALTGYDAVALFVQRAAAAVPGFELTDDNRMAVVRICHQLDGLPLPIELAAARLRAMSPEQILQRLTDRYTLLTLGNRAAPTRQQTLRLSIDWSHELCTTREQQLWAELSVFAGSFELDAAEAVCGEDLTPEELLDTVTALVDKSILIREDAGSAVRFRMLETLREYGKEKAEQTGFHSILRRRHRDWYQRLVLQVEAEWISPQQLEWIARLEREQSNLREAMEFCLLEEPGTGAEDGLRIAAALFPFWLSRGLFREGRHWLDRALAHNSEQPTASRVGALYAASVFAGVQGDLPASRTLVDEAQALIPQITDPLVRARVTHADGLLGLVSGDLPHACTRMEEALEVFGDRGDLSLRVWALMMLGLVYELQGDVPRAIECHQKVLDITKAHGESVYQSYSLWALGVAALQQGDRGQAAELLEQCLRLSRLVDDPFTASMTLEALAWIAGTEDRARRAAILMGAAEALGRALGSTSVLFPTLLVRHEDCERLTRTSLGERAFEAARREGALMGFEGAVAYALGERTEATTQPAGSSATGLTKREQEVAELVTQGLTNKAIAAKLVISPRTAQGHVEHILTKLGFTSRTQIAGWVLEHAQDKRG</sequence>
<organism evidence="9 11">
    <name type="scientific">Rhodococcus opacus</name>
    <name type="common">Nocardia opaca</name>
    <dbReference type="NCBI Taxonomy" id="37919"/>
    <lineage>
        <taxon>Bacteria</taxon>
        <taxon>Bacillati</taxon>
        <taxon>Actinomycetota</taxon>
        <taxon>Actinomycetes</taxon>
        <taxon>Mycobacteriales</taxon>
        <taxon>Nocardiaceae</taxon>
        <taxon>Rhodococcus</taxon>
    </lineage>
</organism>
<dbReference type="EMBL" id="JAPWIS010000011">
    <property type="protein sequence ID" value="MCZ4586379.1"/>
    <property type="molecule type" value="Genomic_DNA"/>
</dbReference>
<dbReference type="InterPro" id="IPR058852">
    <property type="entry name" value="HTH_77"/>
</dbReference>
<dbReference type="SUPFAM" id="SSF46894">
    <property type="entry name" value="C-terminal effector domain of the bipartite response regulators"/>
    <property type="match status" value="1"/>
</dbReference>
<evidence type="ECO:0000313" key="11">
    <source>
        <dbReference type="Proteomes" id="UP001231166"/>
    </source>
</evidence>
<evidence type="ECO:0000313" key="9">
    <source>
        <dbReference type="EMBL" id="WLF44825.1"/>
    </source>
</evidence>
<keyword evidence="9" id="KW-0418">Kinase</keyword>
<keyword evidence="2 4" id="KW-0067">ATP-binding</keyword>
<dbReference type="InterPro" id="IPR002182">
    <property type="entry name" value="NB-ARC"/>
</dbReference>
<feature type="domain" description="HTH luxR-type" evidence="7">
    <location>
        <begin position="1034"/>
        <end position="1099"/>
    </location>
</feature>
<dbReference type="SUPFAM" id="SSF52540">
    <property type="entry name" value="P-loop containing nucleoside triphosphate hydrolases"/>
    <property type="match status" value="1"/>
</dbReference>
<dbReference type="SMART" id="SM00421">
    <property type="entry name" value="HTH_LUXR"/>
    <property type="match status" value="1"/>
</dbReference>
<dbReference type="GO" id="GO:0005524">
    <property type="term" value="F:ATP binding"/>
    <property type="evidence" value="ECO:0007669"/>
    <property type="project" value="UniProtKB-UniRule"/>
</dbReference>
<feature type="domain" description="Protein kinase" evidence="6">
    <location>
        <begin position="26"/>
        <end position="291"/>
    </location>
</feature>
<keyword evidence="1 4" id="KW-0547">Nucleotide-binding</keyword>
<dbReference type="Gene3D" id="1.10.510.10">
    <property type="entry name" value="Transferase(Phosphotransferase) domain 1"/>
    <property type="match status" value="1"/>
</dbReference>
<dbReference type="InterPro" id="IPR000719">
    <property type="entry name" value="Prot_kinase_dom"/>
</dbReference>
<evidence type="ECO:0000256" key="3">
    <source>
        <dbReference type="PROSITE-ProRule" id="PRU00339"/>
    </source>
</evidence>
<dbReference type="GO" id="GO:0043531">
    <property type="term" value="F:ADP binding"/>
    <property type="evidence" value="ECO:0007669"/>
    <property type="project" value="InterPro"/>
</dbReference>
<evidence type="ECO:0000256" key="2">
    <source>
        <dbReference type="ARBA" id="ARBA00022840"/>
    </source>
</evidence>
<dbReference type="SUPFAM" id="SSF56112">
    <property type="entry name" value="Protein kinase-like (PK-like)"/>
    <property type="match status" value="1"/>
</dbReference>
<dbReference type="GO" id="GO:0006355">
    <property type="term" value="P:regulation of DNA-templated transcription"/>
    <property type="evidence" value="ECO:0007669"/>
    <property type="project" value="InterPro"/>
</dbReference>
<dbReference type="InterPro" id="IPR027417">
    <property type="entry name" value="P-loop_NTPase"/>
</dbReference>
<dbReference type="Gene3D" id="3.30.200.20">
    <property type="entry name" value="Phosphorylase Kinase, domain 1"/>
    <property type="match status" value="1"/>
</dbReference>
<dbReference type="Gene3D" id="3.40.50.300">
    <property type="entry name" value="P-loop containing nucleotide triphosphate hydrolases"/>
    <property type="match status" value="1"/>
</dbReference>
<protein>
    <submittedName>
        <fullName evidence="9">Protein kinase</fullName>
    </submittedName>
</protein>
<dbReference type="Gene3D" id="1.25.40.10">
    <property type="entry name" value="Tetratricopeptide repeat domain"/>
    <property type="match status" value="1"/>
</dbReference>
<dbReference type="Pfam" id="PF00931">
    <property type="entry name" value="NB-ARC"/>
    <property type="match status" value="1"/>
</dbReference>
<dbReference type="InterPro" id="IPR019734">
    <property type="entry name" value="TPR_rpt"/>
</dbReference>
<dbReference type="PANTHER" id="PTHR47691">
    <property type="entry name" value="REGULATOR-RELATED"/>
    <property type="match status" value="1"/>
</dbReference>
<feature type="region of interest" description="Disordered" evidence="5">
    <location>
        <begin position="289"/>
        <end position="335"/>
    </location>
</feature>
<dbReference type="Pfam" id="PF13424">
    <property type="entry name" value="TPR_12"/>
    <property type="match status" value="1"/>
</dbReference>
<dbReference type="Pfam" id="PF00069">
    <property type="entry name" value="Pkinase"/>
    <property type="match status" value="1"/>
</dbReference>
<dbReference type="InterPro" id="IPR036388">
    <property type="entry name" value="WH-like_DNA-bd_sf"/>
</dbReference>
<dbReference type="GO" id="GO:0003677">
    <property type="term" value="F:DNA binding"/>
    <property type="evidence" value="ECO:0007669"/>
    <property type="project" value="InterPro"/>
</dbReference>
<evidence type="ECO:0000256" key="4">
    <source>
        <dbReference type="PROSITE-ProRule" id="PRU10141"/>
    </source>
</evidence>
<dbReference type="GO" id="GO:0004672">
    <property type="term" value="F:protein kinase activity"/>
    <property type="evidence" value="ECO:0007669"/>
    <property type="project" value="InterPro"/>
</dbReference>
<evidence type="ECO:0000259" key="6">
    <source>
        <dbReference type="PROSITE" id="PS50011"/>
    </source>
</evidence>
<dbReference type="InterPro" id="IPR011009">
    <property type="entry name" value="Kinase-like_dom_sf"/>
</dbReference>
<dbReference type="Gene3D" id="1.10.10.10">
    <property type="entry name" value="Winged helix-like DNA-binding domain superfamily/Winged helix DNA-binding domain"/>
    <property type="match status" value="1"/>
</dbReference>
<keyword evidence="3" id="KW-0802">TPR repeat</keyword>
<dbReference type="PROSITE" id="PS50011">
    <property type="entry name" value="PROTEIN_KINASE_DOM"/>
    <property type="match status" value="1"/>
</dbReference>
<reference evidence="8" key="1">
    <citation type="submission" date="2022-12" db="EMBL/GenBank/DDBJ databases">
        <authorList>
            <person name="Krivoruchko A.V."/>
            <person name="Elkin A."/>
        </authorList>
    </citation>
    <scope>NUCLEOTIDE SEQUENCE</scope>
    <source>
        <strain evidence="8">IEGM 249</strain>
    </source>
</reference>